<evidence type="ECO:0000256" key="5">
    <source>
        <dbReference type="ARBA" id="ARBA00022448"/>
    </source>
</evidence>
<organism evidence="17 18">
    <name type="scientific">Lipomyces starkeyi NRRL Y-11557</name>
    <dbReference type="NCBI Taxonomy" id="675824"/>
    <lineage>
        <taxon>Eukaryota</taxon>
        <taxon>Fungi</taxon>
        <taxon>Dikarya</taxon>
        <taxon>Ascomycota</taxon>
        <taxon>Saccharomycotina</taxon>
        <taxon>Lipomycetes</taxon>
        <taxon>Lipomycetales</taxon>
        <taxon>Lipomycetaceae</taxon>
        <taxon>Lipomyces</taxon>
    </lineage>
</organism>
<dbReference type="PROSITE" id="PS50005">
    <property type="entry name" value="TPR"/>
    <property type="match status" value="3"/>
</dbReference>
<dbReference type="Proteomes" id="UP000094385">
    <property type="component" value="Unassembled WGS sequence"/>
</dbReference>
<feature type="compositionally biased region" description="Low complexity" evidence="16">
    <location>
        <begin position="37"/>
        <end position="51"/>
    </location>
</feature>
<dbReference type="AlphaFoldDB" id="A0A1E3QGW0"/>
<evidence type="ECO:0000256" key="9">
    <source>
        <dbReference type="ARBA" id="ARBA00022803"/>
    </source>
</evidence>
<keyword evidence="10" id="KW-0832">Ubl conjugation</keyword>
<reference evidence="17 18" key="1">
    <citation type="journal article" date="2016" name="Proc. Natl. Acad. Sci. U.S.A.">
        <title>Comparative genomics of biotechnologically important yeasts.</title>
        <authorList>
            <person name="Riley R."/>
            <person name="Haridas S."/>
            <person name="Wolfe K.H."/>
            <person name="Lopes M.R."/>
            <person name="Hittinger C.T."/>
            <person name="Goeker M."/>
            <person name="Salamov A.A."/>
            <person name="Wisecaver J.H."/>
            <person name="Long T.M."/>
            <person name="Calvey C.H."/>
            <person name="Aerts A.L."/>
            <person name="Barry K.W."/>
            <person name="Choi C."/>
            <person name="Clum A."/>
            <person name="Coughlan A.Y."/>
            <person name="Deshpande S."/>
            <person name="Douglass A.P."/>
            <person name="Hanson S.J."/>
            <person name="Klenk H.-P."/>
            <person name="LaButti K.M."/>
            <person name="Lapidus A."/>
            <person name="Lindquist E.A."/>
            <person name="Lipzen A.M."/>
            <person name="Meier-Kolthoff J.P."/>
            <person name="Ohm R.A."/>
            <person name="Otillar R.P."/>
            <person name="Pangilinan J.L."/>
            <person name="Peng Y."/>
            <person name="Rokas A."/>
            <person name="Rosa C.A."/>
            <person name="Scheuner C."/>
            <person name="Sibirny A.A."/>
            <person name="Slot J.C."/>
            <person name="Stielow J.B."/>
            <person name="Sun H."/>
            <person name="Kurtzman C.P."/>
            <person name="Blackwell M."/>
            <person name="Grigoriev I.V."/>
            <person name="Jeffries T.W."/>
        </authorList>
    </citation>
    <scope>NUCLEOTIDE SEQUENCE [LARGE SCALE GENOMIC DNA]</scope>
    <source>
        <strain evidence="17 18">NRRL Y-11557</strain>
    </source>
</reference>
<dbReference type="GO" id="GO:0005829">
    <property type="term" value="C:cytosol"/>
    <property type="evidence" value="ECO:0007669"/>
    <property type="project" value="TreeGrafter"/>
</dbReference>
<keyword evidence="11" id="KW-0653">Protein transport</keyword>
<dbReference type="EMBL" id="KV454289">
    <property type="protein sequence ID" value="ODQ76684.1"/>
    <property type="molecule type" value="Genomic_DNA"/>
</dbReference>
<name>A0A1E3QGW0_LIPST</name>
<dbReference type="SMART" id="SM00028">
    <property type="entry name" value="TPR"/>
    <property type="match status" value="4"/>
</dbReference>
<evidence type="ECO:0000256" key="12">
    <source>
        <dbReference type="ARBA" id="ARBA00022966"/>
    </source>
</evidence>
<dbReference type="Pfam" id="PF13432">
    <property type="entry name" value="TPR_16"/>
    <property type="match status" value="2"/>
</dbReference>
<evidence type="ECO:0000313" key="18">
    <source>
        <dbReference type="Proteomes" id="UP000094385"/>
    </source>
</evidence>
<dbReference type="GO" id="GO:0005778">
    <property type="term" value="C:peroxisomal membrane"/>
    <property type="evidence" value="ECO:0007669"/>
    <property type="project" value="TreeGrafter"/>
</dbReference>
<dbReference type="PANTHER" id="PTHR10130">
    <property type="entry name" value="PEROXISOMAL TARGETING SIGNAL 1 RECEPTOR PEX5"/>
    <property type="match status" value="1"/>
</dbReference>
<sequence length="664" mass="73923">MSFMGSSAADCAVGRNPLSHLTKHMGQDQSLQRDRFAGPSDSESSSAPGASMRLSHGQPISANDREMMERFMSSQSSSPAPHDAFAFDAMRREVINISSPPPLSQQPQSHGSPAPSFQQRPISDDRWAQDFRAPQFAGPQTSRVSEWMAEYAIPSSASSSGMPTYAQPRMAYGIGSMPMTGLYNSDMMYGRTHMPGVAGFGPGATVSHGKGKGRLVELDSADWEEQFKSIEAEHERDDTIEDAVQREVNYIDRDLHESYTGETLDETYHGDFENIWRGIQEQHMHDGTAQEIGNQNNIDLTYNNLFGGDRFLDTSDFDQTNPFAVEGVDGELQMPWDRDFEEYATLRSEAGNYQYELDNRYMDPDMSDPFAEGVRIMETGGNLSEAALAFEAAVQKNPEHIEAWALLGAVQAQNEKEDPAIRALERAVQLDPNNQSALMNLAVSYINEGYENAAYATLERWIATKYPDIVAQARGQPPQLSDVDRFRLHDRVTELFLRAAQLSPEGMTMDADVQVGLGVLFYGNEEYDKAVDCFNTALSVRPDDPLLWNRLGATLANSHRSEEAIEAYYKALELRPSFVRARYNLGVSCINIGCYKEAAQHLLGALDMHRVPNGQTELGEDDVLANQSTNLYDTLRRVFLAMDRRDLADKVVNGVDPAVFKDSF</sequence>
<evidence type="ECO:0000313" key="17">
    <source>
        <dbReference type="EMBL" id="ODQ76684.1"/>
    </source>
</evidence>
<dbReference type="PROSITE" id="PS50293">
    <property type="entry name" value="TPR_REGION"/>
    <property type="match status" value="1"/>
</dbReference>
<protein>
    <recommendedName>
        <fullName evidence="4">Peroxisomal targeting signal receptor</fullName>
    </recommendedName>
    <alternativeName>
        <fullName evidence="14">Peroxin-5</fullName>
    </alternativeName>
</protein>
<evidence type="ECO:0000256" key="4">
    <source>
        <dbReference type="ARBA" id="ARBA00014710"/>
    </source>
</evidence>
<keyword evidence="6" id="KW-0963">Cytoplasm</keyword>
<dbReference type="FunFam" id="1.25.40.10:FF:000218">
    <property type="entry name" value="Peroxisomal targeting signal receptor"/>
    <property type="match status" value="1"/>
</dbReference>
<keyword evidence="18" id="KW-1185">Reference proteome</keyword>
<dbReference type="OrthoDB" id="10006023at2759"/>
<feature type="repeat" description="TPR" evidence="15">
    <location>
        <begin position="511"/>
        <end position="544"/>
    </location>
</feature>
<dbReference type="SUPFAM" id="SSF48452">
    <property type="entry name" value="TPR-like"/>
    <property type="match status" value="1"/>
</dbReference>
<dbReference type="GO" id="GO:0005052">
    <property type="term" value="F:peroxisome matrix targeting signal-1 binding"/>
    <property type="evidence" value="ECO:0007669"/>
    <property type="project" value="TreeGrafter"/>
</dbReference>
<dbReference type="InterPro" id="IPR011990">
    <property type="entry name" value="TPR-like_helical_dom_sf"/>
</dbReference>
<evidence type="ECO:0000256" key="3">
    <source>
        <dbReference type="ARBA" id="ARBA00005348"/>
    </source>
</evidence>
<gene>
    <name evidence="17" type="ORF">LIPSTDRAFT_592</name>
</gene>
<dbReference type="InterPro" id="IPR019734">
    <property type="entry name" value="TPR_rpt"/>
</dbReference>
<comment type="subcellular location">
    <subcellularLocation>
        <location evidence="2">Cytoplasm</location>
    </subcellularLocation>
    <subcellularLocation>
        <location evidence="1">Peroxisome</location>
    </subcellularLocation>
</comment>
<evidence type="ECO:0000256" key="7">
    <source>
        <dbReference type="ARBA" id="ARBA00022499"/>
    </source>
</evidence>
<evidence type="ECO:0000256" key="6">
    <source>
        <dbReference type="ARBA" id="ARBA00022490"/>
    </source>
</evidence>
<accession>A0A1E3QGW0</accession>
<evidence type="ECO:0000256" key="11">
    <source>
        <dbReference type="ARBA" id="ARBA00022927"/>
    </source>
</evidence>
<keyword evidence="13" id="KW-0576">Peroxisome</keyword>
<dbReference type="GO" id="GO:0016560">
    <property type="term" value="P:protein import into peroxisome matrix, docking"/>
    <property type="evidence" value="ECO:0007669"/>
    <property type="project" value="TreeGrafter"/>
</dbReference>
<keyword evidence="9 15" id="KW-0802">TPR repeat</keyword>
<keyword evidence="12" id="KW-0882">Thioester bond</keyword>
<evidence type="ECO:0000256" key="1">
    <source>
        <dbReference type="ARBA" id="ARBA00004275"/>
    </source>
</evidence>
<keyword evidence="8" id="KW-0677">Repeat</keyword>
<dbReference type="PANTHER" id="PTHR10130:SF0">
    <property type="entry name" value="GH08708P"/>
    <property type="match status" value="1"/>
</dbReference>
<dbReference type="Gene3D" id="1.25.40.10">
    <property type="entry name" value="Tetratricopeptide repeat domain"/>
    <property type="match status" value="1"/>
</dbReference>
<feature type="repeat" description="TPR" evidence="15">
    <location>
        <begin position="545"/>
        <end position="578"/>
    </location>
</feature>
<keyword evidence="7" id="KW-1017">Isopeptide bond</keyword>
<comment type="similarity">
    <text evidence="3">Belongs to the peroxisomal targeting signal receptor family.</text>
</comment>
<evidence type="ECO:0000256" key="13">
    <source>
        <dbReference type="ARBA" id="ARBA00023140"/>
    </source>
</evidence>
<dbReference type="STRING" id="675824.A0A1E3QGW0"/>
<evidence type="ECO:0000256" key="8">
    <source>
        <dbReference type="ARBA" id="ARBA00022737"/>
    </source>
</evidence>
<feature type="region of interest" description="Disordered" evidence="16">
    <location>
        <begin position="97"/>
        <end position="120"/>
    </location>
</feature>
<evidence type="ECO:0000256" key="10">
    <source>
        <dbReference type="ARBA" id="ARBA00022843"/>
    </source>
</evidence>
<dbReference type="InterPro" id="IPR024111">
    <property type="entry name" value="PEX5/PEX5L"/>
</dbReference>
<proteinExistence type="inferred from homology"/>
<evidence type="ECO:0000256" key="16">
    <source>
        <dbReference type="SAM" id="MobiDB-lite"/>
    </source>
</evidence>
<feature type="region of interest" description="Disordered" evidence="16">
    <location>
        <begin position="19"/>
        <end position="58"/>
    </location>
</feature>
<evidence type="ECO:0000256" key="15">
    <source>
        <dbReference type="PROSITE-ProRule" id="PRU00339"/>
    </source>
</evidence>
<feature type="repeat" description="TPR" evidence="15">
    <location>
        <begin position="401"/>
        <end position="434"/>
    </location>
</feature>
<evidence type="ECO:0000256" key="2">
    <source>
        <dbReference type="ARBA" id="ARBA00004496"/>
    </source>
</evidence>
<keyword evidence="5" id="KW-0813">Transport</keyword>
<evidence type="ECO:0000256" key="14">
    <source>
        <dbReference type="ARBA" id="ARBA00032505"/>
    </source>
</evidence>